<keyword evidence="2" id="KW-1185">Reference proteome</keyword>
<evidence type="ECO:0000313" key="1">
    <source>
        <dbReference type="EMBL" id="KAF7821472.1"/>
    </source>
</evidence>
<reference evidence="1" key="1">
    <citation type="submission" date="2020-09" db="EMBL/GenBank/DDBJ databases">
        <title>Genome-Enabled Discovery of Anthraquinone Biosynthesis in Senna tora.</title>
        <authorList>
            <person name="Kang S.-H."/>
            <person name="Pandey R.P."/>
            <person name="Lee C.-M."/>
            <person name="Sim J.-S."/>
            <person name="Jeong J.-T."/>
            <person name="Choi B.-S."/>
            <person name="Jung M."/>
            <person name="Ginzburg D."/>
            <person name="Zhao K."/>
            <person name="Won S.Y."/>
            <person name="Oh T.-J."/>
            <person name="Yu Y."/>
            <person name="Kim N.-H."/>
            <person name="Lee O.R."/>
            <person name="Lee T.-H."/>
            <person name="Bashyal P."/>
            <person name="Kim T.-S."/>
            <person name="Lee W.-H."/>
            <person name="Kawkins C."/>
            <person name="Kim C.-K."/>
            <person name="Kim J.S."/>
            <person name="Ahn B.O."/>
            <person name="Rhee S.Y."/>
            <person name="Sohng J.K."/>
        </authorList>
    </citation>
    <scope>NUCLEOTIDE SEQUENCE</scope>
    <source>
        <tissue evidence="1">Leaf</tissue>
    </source>
</reference>
<gene>
    <name evidence="1" type="ORF">G2W53_026927</name>
</gene>
<protein>
    <submittedName>
        <fullName evidence="1">Uncharacterized protein</fullName>
    </submittedName>
</protein>
<dbReference type="Proteomes" id="UP000634136">
    <property type="component" value="Unassembled WGS sequence"/>
</dbReference>
<comment type="caution">
    <text evidence="1">The sequence shown here is derived from an EMBL/GenBank/DDBJ whole genome shotgun (WGS) entry which is preliminary data.</text>
</comment>
<evidence type="ECO:0000313" key="2">
    <source>
        <dbReference type="Proteomes" id="UP000634136"/>
    </source>
</evidence>
<organism evidence="1 2">
    <name type="scientific">Senna tora</name>
    <dbReference type="NCBI Taxonomy" id="362788"/>
    <lineage>
        <taxon>Eukaryota</taxon>
        <taxon>Viridiplantae</taxon>
        <taxon>Streptophyta</taxon>
        <taxon>Embryophyta</taxon>
        <taxon>Tracheophyta</taxon>
        <taxon>Spermatophyta</taxon>
        <taxon>Magnoliopsida</taxon>
        <taxon>eudicotyledons</taxon>
        <taxon>Gunneridae</taxon>
        <taxon>Pentapetalae</taxon>
        <taxon>rosids</taxon>
        <taxon>fabids</taxon>
        <taxon>Fabales</taxon>
        <taxon>Fabaceae</taxon>
        <taxon>Caesalpinioideae</taxon>
        <taxon>Cassia clade</taxon>
        <taxon>Senna</taxon>
    </lineage>
</organism>
<name>A0A834TFY1_9FABA</name>
<accession>A0A834TFY1</accession>
<dbReference type="EMBL" id="JAAIUW010000008">
    <property type="protein sequence ID" value="KAF7821472.1"/>
    <property type="molecule type" value="Genomic_DNA"/>
</dbReference>
<sequence>MGQLFFFYAKSHVPIRVGRPAVDHVDRYPSGNNESWVNFFSMQNPTCICRVKMKPMTQRNLPRSFKAIQLEHGQIFDVRRRGLPSFGDAQKSITHGSTFFYAKSQVHMRGQNEAVDTKKPPKIFQGNPTCARLNLRPRGSPSIKYH</sequence>
<dbReference type="AlphaFoldDB" id="A0A834TFY1"/>
<proteinExistence type="predicted"/>